<name>A0ABW2EHA6_9BACI</name>
<dbReference type="Proteomes" id="UP001596410">
    <property type="component" value="Unassembled WGS sequence"/>
</dbReference>
<dbReference type="RefSeq" id="WP_204708755.1">
    <property type="nucleotide sequence ID" value="NZ_JBHSZV010000010.1"/>
</dbReference>
<evidence type="ECO:0000313" key="2">
    <source>
        <dbReference type="Proteomes" id="UP001596410"/>
    </source>
</evidence>
<gene>
    <name evidence="1" type="ORF">ACFQIC_03275</name>
</gene>
<reference evidence="2" key="1">
    <citation type="journal article" date="2019" name="Int. J. Syst. Evol. Microbiol.">
        <title>The Global Catalogue of Microorganisms (GCM) 10K type strain sequencing project: providing services to taxonomists for standard genome sequencing and annotation.</title>
        <authorList>
            <consortium name="The Broad Institute Genomics Platform"/>
            <consortium name="The Broad Institute Genome Sequencing Center for Infectious Disease"/>
            <person name="Wu L."/>
            <person name="Ma J."/>
        </authorList>
    </citation>
    <scope>NUCLEOTIDE SEQUENCE [LARGE SCALE GENOMIC DNA]</scope>
    <source>
        <strain evidence="2">CGMCC 4.1621</strain>
    </source>
</reference>
<accession>A0ABW2EHA6</accession>
<keyword evidence="2" id="KW-1185">Reference proteome</keyword>
<organism evidence="1 2">
    <name type="scientific">Halobacillus seohaensis</name>
    <dbReference type="NCBI Taxonomy" id="447421"/>
    <lineage>
        <taxon>Bacteria</taxon>
        <taxon>Bacillati</taxon>
        <taxon>Bacillota</taxon>
        <taxon>Bacilli</taxon>
        <taxon>Bacillales</taxon>
        <taxon>Bacillaceae</taxon>
        <taxon>Halobacillus</taxon>
    </lineage>
</organism>
<sequence>MAIIGNELTDDILNSMEEGIAIVEKKKDLYVFTYGNETILHREPNLLGKSINQFYKDEKEIIIKVMHPISLLIGIIVNVPSNR</sequence>
<comment type="caution">
    <text evidence="1">The sequence shown here is derived from an EMBL/GenBank/DDBJ whole genome shotgun (WGS) entry which is preliminary data.</text>
</comment>
<dbReference type="EMBL" id="JBHSZV010000010">
    <property type="protein sequence ID" value="MFC7060891.1"/>
    <property type="molecule type" value="Genomic_DNA"/>
</dbReference>
<proteinExistence type="predicted"/>
<evidence type="ECO:0000313" key="1">
    <source>
        <dbReference type="EMBL" id="MFC7060891.1"/>
    </source>
</evidence>
<protein>
    <submittedName>
        <fullName evidence="1">Uncharacterized protein</fullName>
    </submittedName>
</protein>